<dbReference type="EC" id="2.3.1.89" evidence="1"/>
<dbReference type="KEGG" id="pbor:BSF38_04299"/>
<dbReference type="SUPFAM" id="SSF51161">
    <property type="entry name" value="Trimeric LpxA-like enzymes"/>
    <property type="match status" value="1"/>
</dbReference>
<keyword evidence="2" id="KW-1185">Reference proteome</keyword>
<dbReference type="PANTHER" id="PTHR13061:SF29">
    <property type="entry name" value="GAMMA CARBONIC ANHYDRASE-LIKE 1, MITOCHONDRIAL-RELATED"/>
    <property type="match status" value="1"/>
</dbReference>
<dbReference type="GO" id="GO:0047200">
    <property type="term" value="F:tetrahydrodipicolinate N-acetyltransferase activity"/>
    <property type="evidence" value="ECO:0007669"/>
    <property type="project" value="UniProtKB-EC"/>
</dbReference>
<dbReference type="PANTHER" id="PTHR13061">
    <property type="entry name" value="DYNACTIN SUBUNIT P25"/>
    <property type="match status" value="1"/>
</dbReference>
<dbReference type="Proteomes" id="UP000186309">
    <property type="component" value="Chromosome"/>
</dbReference>
<gene>
    <name evidence="1" type="primary">dapH</name>
    <name evidence="1" type="ORF">BSF38_04299</name>
</gene>
<keyword evidence="1" id="KW-0012">Acyltransferase</keyword>
<dbReference type="EMBL" id="CP019082">
    <property type="protein sequence ID" value="APW62747.1"/>
    <property type="molecule type" value="Genomic_DNA"/>
</dbReference>
<dbReference type="InterPro" id="IPR011004">
    <property type="entry name" value="Trimer_LpxA-like_sf"/>
</dbReference>
<proteinExistence type="predicted"/>
<protein>
    <submittedName>
        <fullName evidence="1">2,3,4,5-tetrahydropyridine-2,6-dicarboxylate N-acetyltransferase</fullName>
        <ecNumber evidence="1">2.3.1.89</ecNumber>
    </submittedName>
</protein>
<keyword evidence="1" id="KW-0808">Transferase</keyword>
<reference evidence="2" key="1">
    <citation type="submission" date="2016-12" db="EMBL/GenBank/DDBJ databases">
        <title>Comparative genomics of four Isosphaeraceae planctomycetes: a common pool of plasmids and glycoside hydrolase genes.</title>
        <authorList>
            <person name="Ivanova A."/>
        </authorList>
    </citation>
    <scope>NUCLEOTIDE SEQUENCE [LARGE SCALE GENOMIC DNA]</scope>
    <source>
        <strain evidence="2">PX4</strain>
    </source>
</reference>
<dbReference type="AlphaFoldDB" id="A0A1U7CUX2"/>
<evidence type="ECO:0000313" key="2">
    <source>
        <dbReference type="Proteomes" id="UP000186309"/>
    </source>
</evidence>
<dbReference type="InterPro" id="IPR050484">
    <property type="entry name" value="Transf_Hexapept/Carb_Anhydrase"/>
</dbReference>
<evidence type="ECO:0000313" key="1">
    <source>
        <dbReference type="EMBL" id="APW62747.1"/>
    </source>
</evidence>
<dbReference type="RefSeq" id="WP_076349066.1">
    <property type="nucleotide sequence ID" value="NZ_CP019082.1"/>
</dbReference>
<dbReference type="InterPro" id="IPR001451">
    <property type="entry name" value="Hexapep"/>
</dbReference>
<organism evidence="1 2">
    <name type="scientific">Paludisphaera borealis</name>
    <dbReference type="NCBI Taxonomy" id="1387353"/>
    <lineage>
        <taxon>Bacteria</taxon>
        <taxon>Pseudomonadati</taxon>
        <taxon>Planctomycetota</taxon>
        <taxon>Planctomycetia</taxon>
        <taxon>Isosphaerales</taxon>
        <taxon>Isosphaeraceae</taxon>
        <taxon>Paludisphaera</taxon>
    </lineage>
</organism>
<accession>A0A1U7CUX2</accession>
<name>A0A1U7CUX2_9BACT</name>
<sequence>MIDPSAFIAAGAVVLGDVQLGRDASVWYNAVLRGDAERIAVGDETNIQDLSMLHADPGFPCVVGRRVTVGHRAILHGCIVEDDCLIGMGATLLNGVRIGRGSVVGAGAVLVEGMDVPPGSLVLGVPARIIRQVDESTRARIDHAWRHYVEQSRQHLAGDFPVVPPTRPA</sequence>
<dbReference type="OrthoDB" id="9803036at2"/>
<dbReference type="CDD" id="cd04645">
    <property type="entry name" value="LbH_gamma_CA_like"/>
    <property type="match status" value="1"/>
</dbReference>
<dbReference type="Pfam" id="PF00132">
    <property type="entry name" value="Hexapep"/>
    <property type="match status" value="1"/>
</dbReference>
<dbReference type="InterPro" id="IPR047324">
    <property type="entry name" value="LbH_gamma_CA-like"/>
</dbReference>
<dbReference type="Gene3D" id="2.160.10.10">
    <property type="entry name" value="Hexapeptide repeat proteins"/>
    <property type="match status" value="1"/>
</dbReference>